<evidence type="ECO:0000313" key="2">
    <source>
        <dbReference type="EMBL" id="KAL2886169.1"/>
    </source>
</evidence>
<name>A0ABR4MD20_9PEZI</name>
<protein>
    <submittedName>
        <fullName evidence="2">Retrovirus-related Pol polyprotein from transposon TNT 1-94</fullName>
    </submittedName>
</protein>
<organism evidence="2 4">
    <name type="scientific">Ceratocystis lukuohia</name>
    <dbReference type="NCBI Taxonomy" id="2019550"/>
    <lineage>
        <taxon>Eukaryota</taxon>
        <taxon>Fungi</taxon>
        <taxon>Dikarya</taxon>
        <taxon>Ascomycota</taxon>
        <taxon>Pezizomycotina</taxon>
        <taxon>Sordariomycetes</taxon>
        <taxon>Hypocreomycetidae</taxon>
        <taxon>Microascales</taxon>
        <taxon>Ceratocystidaceae</taxon>
        <taxon>Ceratocystis</taxon>
    </lineage>
</organism>
<dbReference type="GeneID" id="98119395"/>
<dbReference type="EMBL" id="JABSNW010000007">
    <property type="protein sequence ID" value="KAL2886169.1"/>
    <property type="molecule type" value="Genomic_DNA"/>
</dbReference>
<dbReference type="EMBL" id="JABSNW010000005">
    <property type="protein sequence ID" value="KAL2887662.1"/>
    <property type="molecule type" value="Genomic_DNA"/>
</dbReference>
<proteinExistence type="predicted"/>
<reference evidence="2 4" key="1">
    <citation type="submission" date="2020-05" db="EMBL/GenBank/DDBJ databases">
        <title>Ceratocystis lukuohia genome.</title>
        <authorList>
            <person name="Harrington T.C."/>
            <person name="Kim K."/>
            <person name="Mayers C.G."/>
        </authorList>
    </citation>
    <scope>NUCLEOTIDE SEQUENCE [LARGE SCALE GENOMIC DNA]</scope>
    <source>
        <strain evidence="2 4">C4212</strain>
    </source>
</reference>
<sequence length="165" mass="19034">MSTQTHQFGVMLTSQSDWEVWFHRLELKAFALSIWDIIKPENQPAVTTRNRSPTAIPEPDSTAESTAGDTASASVTLLTEPEYPALEDAHYERKYRLFVFKMKEYETQQKALQSIAEFIYQTVSGNLLLILKNKYTVKDQVAALHHRFKLLLRLRLDIVGMRPTY</sequence>
<gene>
    <name evidence="3" type="ORF">HOO65_050783</name>
    <name evidence="2" type="ORF">HOO65_070631</name>
</gene>
<accession>A0ABR4MD20</accession>
<evidence type="ECO:0000313" key="3">
    <source>
        <dbReference type="EMBL" id="KAL2887662.1"/>
    </source>
</evidence>
<dbReference type="Proteomes" id="UP001610728">
    <property type="component" value="Unassembled WGS sequence"/>
</dbReference>
<feature type="compositionally biased region" description="Polar residues" evidence="1">
    <location>
        <begin position="62"/>
        <end position="71"/>
    </location>
</feature>
<keyword evidence="4" id="KW-1185">Reference proteome</keyword>
<feature type="region of interest" description="Disordered" evidence="1">
    <location>
        <begin position="45"/>
        <end position="71"/>
    </location>
</feature>
<dbReference type="RefSeq" id="XP_070858842.1">
    <property type="nucleotide sequence ID" value="XM_071001030.1"/>
</dbReference>
<evidence type="ECO:0000256" key="1">
    <source>
        <dbReference type="SAM" id="MobiDB-lite"/>
    </source>
</evidence>
<evidence type="ECO:0000313" key="4">
    <source>
        <dbReference type="Proteomes" id="UP001610728"/>
    </source>
</evidence>
<comment type="caution">
    <text evidence="2">The sequence shown here is derived from an EMBL/GenBank/DDBJ whole genome shotgun (WGS) entry which is preliminary data.</text>
</comment>